<dbReference type="AlphaFoldDB" id="A0A4R4DT60"/>
<keyword evidence="4" id="KW-1185">Reference proteome</keyword>
<dbReference type="InterPro" id="IPR052893">
    <property type="entry name" value="TCS_response_regulator"/>
</dbReference>
<evidence type="ECO:0000256" key="1">
    <source>
        <dbReference type="PROSITE-ProRule" id="PRU00169"/>
    </source>
</evidence>
<dbReference type="PROSITE" id="PS50110">
    <property type="entry name" value="RESPONSE_REGULATORY"/>
    <property type="match status" value="1"/>
</dbReference>
<proteinExistence type="predicted"/>
<evidence type="ECO:0000313" key="3">
    <source>
        <dbReference type="EMBL" id="TCZ64783.1"/>
    </source>
</evidence>
<dbReference type="Gene3D" id="3.40.50.2300">
    <property type="match status" value="1"/>
</dbReference>
<keyword evidence="1" id="KW-0597">Phosphoprotein</keyword>
<dbReference type="OrthoDB" id="958614at2"/>
<dbReference type="EMBL" id="SKFH01000056">
    <property type="protein sequence ID" value="TCZ64783.1"/>
    <property type="molecule type" value="Genomic_DNA"/>
</dbReference>
<organism evidence="3 4">
    <name type="scientific">Flaviaesturariibacter aridisoli</name>
    <dbReference type="NCBI Taxonomy" id="2545761"/>
    <lineage>
        <taxon>Bacteria</taxon>
        <taxon>Pseudomonadati</taxon>
        <taxon>Bacteroidota</taxon>
        <taxon>Chitinophagia</taxon>
        <taxon>Chitinophagales</taxon>
        <taxon>Chitinophagaceae</taxon>
        <taxon>Flaviaestuariibacter</taxon>
    </lineage>
</organism>
<dbReference type="InterPro" id="IPR001789">
    <property type="entry name" value="Sig_transdc_resp-reg_receiver"/>
</dbReference>
<comment type="caution">
    <text evidence="3">The sequence shown here is derived from an EMBL/GenBank/DDBJ whole genome shotgun (WGS) entry which is preliminary data.</text>
</comment>
<reference evidence="3 4" key="1">
    <citation type="submission" date="2019-03" db="EMBL/GenBank/DDBJ databases">
        <authorList>
            <person name="Kim M.K.M."/>
        </authorList>
    </citation>
    <scope>NUCLEOTIDE SEQUENCE [LARGE SCALE GENOMIC DNA]</scope>
    <source>
        <strain evidence="3 4">17J68-15</strain>
    </source>
</reference>
<gene>
    <name evidence="3" type="ORF">E0486_17920</name>
</gene>
<name>A0A4R4DT60_9BACT</name>
<sequence length="142" mass="16322">MILKNTGPVVVIEDDADDKEILIEVFNELRYPNEIVFFQDGDEALAYLNKTDIVPFLILSDINMPKLDGFQLRDKIKTDAKLEMKCIPYLFFTTASSQMAVIDAYSASAQGFFIKQNTYNELKEVIDIIMKYWLKCSSPNNF</sequence>
<dbReference type="SUPFAM" id="SSF52172">
    <property type="entry name" value="CheY-like"/>
    <property type="match status" value="1"/>
</dbReference>
<feature type="modified residue" description="4-aspartylphosphate" evidence="1">
    <location>
        <position position="61"/>
    </location>
</feature>
<dbReference type="Proteomes" id="UP000295164">
    <property type="component" value="Unassembled WGS sequence"/>
</dbReference>
<dbReference type="InterPro" id="IPR011006">
    <property type="entry name" value="CheY-like_superfamily"/>
</dbReference>
<dbReference type="GO" id="GO:0000160">
    <property type="term" value="P:phosphorelay signal transduction system"/>
    <property type="evidence" value="ECO:0007669"/>
    <property type="project" value="InterPro"/>
</dbReference>
<accession>A0A4R4DT60</accession>
<dbReference type="Pfam" id="PF00072">
    <property type="entry name" value="Response_reg"/>
    <property type="match status" value="1"/>
</dbReference>
<dbReference type="PANTHER" id="PTHR44520">
    <property type="entry name" value="RESPONSE REGULATOR RCP1-RELATED"/>
    <property type="match status" value="1"/>
</dbReference>
<evidence type="ECO:0000259" key="2">
    <source>
        <dbReference type="PROSITE" id="PS50110"/>
    </source>
</evidence>
<dbReference type="SMART" id="SM00448">
    <property type="entry name" value="REC"/>
    <property type="match status" value="1"/>
</dbReference>
<dbReference type="PANTHER" id="PTHR44520:SF2">
    <property type="entry name" value="RESPONSE REGULATOR RCP1"/>
    <property type="match status" value="1"/>
</dbReference>
<feature type="domain" description="Response regulatory" evidence="2">
    <location>
        <begin position="8"/>
        <end position="130"/>
    </location>
</feature>
<protein>
    <submittedName>
        <fullName evidence="3">Response regulator</fullName>
    </submittedName>
</protein>
<evidence type="ECO:0000313" key="4">
    <source>
        <dbReference type="Proteomes" id="UP000295164"/>
    </source>
</evidence>